<dbReference type="Pfam" id="PF01977">
    <property type="entry name" value="UbiD"/>
    <property type="match status" value="1"/>
</dbReference>
<feature type="binding site" evidence="12">
    <location>
        <position position="269"/>
    </location>
    <ligand>
        <name>Mn(2+)</name>
        <dbReference type="ChEBI" id="CHEBI:29035"/>
    </ligand>
</feature>
<reference evidence="16" key="1">
    <citation type="journal article" date="2020" name="Stud. Mycol.">
        <title>101 Dothideomycetes genomes: a test case for predicting lifestyles and emergence of pathogens.</title>
        <authorList>
            <person name="Haridas S."/>
            <person name="Albert R."/>
            <person name="Binder M."/>
            <person name="Bloem J."/>
            <person name="Labutti K."/>
            <person name="Salamov A."/>
            <person name="Andreopoulos B."/>
            <person name="Baker S."/>
            <person name="Barry K."/>
            <person name="Bills G."/>
            <person name="Bluhm B."/>
            <person name="Cannon C."/>
            <person name="Castanera R."/>
            <person name="Culley D."/>
            <person name="Daum C."/>
            <person name="Ezra D."/>
            <person name="Gonzalez J."/>
            <person name="Henrissat B."/>
            <person name="Kuo A."/>
            <person name="Liang C."/>
            <person name="Lipzen A."/>
            <person name="Lutzoni F."/>
            <person name="Magnuson J."/>
            <person name="Mondo S."/>
            <person name="Nolan M."/>
            <person name="Ohm R."/>
            <person name="Pangilinan J."/>
            <person name="Park H.-J."/>
            <person name="Ramirez L."/>
            <person name="Alfaro M."/>
            <person name="Sun H."/>
            <person name="Tritt A."/>
            <person name="Yoshinaga Y."/>
            <person name="Zwiers L.-H."/>
            <person name="Turgeon B."/>
            <person name="Goodwin S."/>
            <person name="Spatafora J."/>
            <person name="Crous P."/>
            <person name="Grigoriev I."/>
        </authorList>
    </citation>
    <scope>NUCLEOTIDE SEQUENCE</scope>
    <source>
        <strain evidence="16">CBS 121167</strain>
    </source>
</reference>
<keyword evidence="17" id="KW-1185">Reference proteome</keyword>
<evidence type="ECO:0000259" key="14">
    <source>
        <dbReference type="Pfam" id="PF20695"/>
    </source>
</evidence>
<comment type="cofactor">
    <cofactor evidence="1 12">
        <name>Mn(2+)</name>
        <dbReference type="ChEBI" id="CHEBI:29035"/>
    </cofactor>
</comment>
<gene>
    <name evidence="12" type="primary">FDC1</name>
    <name evidence="16" type="ORF">K452DRAFT_330291</name>
</gene>
<dbReference type="PANTHER" id="PTHR30108:SF17">
    <property type="entry name" value="FERULIC ACID DECARBOXYLASE 1"/>
    <property type="match status" value="1"/>
</dbReference>
<protein>
    <recommendedName>
        <fullName evidence="11 12">Ferulic acid decarboxylase 1</fullName>
        <ecNumber evidence="10 12">4.1.1.102</ecNumber>
    </recommendedName>
    <alternativeName>
        <fullName evidence="12">Phenacrylate decarboxylase</fullName>
    </alternativeName>
</protein>
<feature type="domain" description="3-octaprenyl-4-hydroxybenzoate carboxy-lyase-like N-terminal" evidence="14">
    <location>
        <begin position="51"/>
        <end position="140"/>
    </location>
</feature>
<feature type="domain" description="3-octaprenyl-4-hydroxybenzoate carboxy-lyase-like C-terminal" evidence="15">
    <location>
        <begin position="360"/>
        <end position="496"/>
    </location>
</feature>
<comment type="catalytic activity">
    <reaction evidence="12">
        <text>(E)-ferulate + H(+) = 2-methoxy-4-vinylphenol + CO2</text>
        <dbReference type="Rhea" id="RHEA:33807"/>
        <dbReference type="ChEBI" id="CHEBI:15378"/>
        <dbReference type="ChEBI" id="CHEBI:16526"/>
        <dbReference type="ChEBI" id="CHEBI:29749"/>
        <dbReference type="ChEBI" id="CHEBI:42438"/>
        <dbReference type="EC" id="4.1.1.102"/>
    </reaction>
</comment>
<dbReference type="NCBIfam" id="TIGR00148">
    <property type="entry name" value="UbiD family decarboxylase"/>
    <property type="match status" value="1"/>
</dbReference>
<accession>A0A6A6AVL7</accession>
<dbReference type="FunFam" id="3.40.1670.10:FF:000004">
    <property type="entry name" value="Ferulic acid decarboxylase 1"/>
    <property type="match status" value="1"/>
</dbReference>
<dbReference type="GO" id="GO:0046281">
    <property type="term" value="P:cinnamic acid catabolic process"/>
    <property type="evidence" value="ECO:0007669"/>
    <property type="project" value="UniProtKB-UniRule"/>
</dbReference>
<sequence>MSTQTIQQVQRRPLTTTTIMGTGFIPHENVLSYHSSSSSQDLPHMNFRSFVETLKEDNDLVEINDEKDPNLEVSAIIRKVCETNDYAPLFNNVKGAHNGFFRILGAPASLRSGIRDRYGRLARHLALPADSSMKQIIDKMLSAKTMKPLTPTIVKSGACKENKKFGDEVDLLKLPVPLIHKADGGKYIQTYGMHILQSPDGKWTKWSIARTMVKDDKHLVGLVIPPQHIWEIQQMWKKEGKDIPWALVLGVPPAAIMACCMPLPDGVSEAEYVGAMTGTAVEVTKCETNDLYVPTTSEIVFEGKLSITETGQEGPFAELYGYIFPGVRHKCPVYRVDCITHRDNAILPVSACGRLTDETHTLIGPLVAAEIRQLCQETGLPVKEAFTPFESHVTWCALQIDTKALRAMKTTSAEFSRRIGDLIFNHKVGYTIHRLVLVGEDIDVYKFEDVIWAYTTRCRPHDDEVYYGDCKAFPFIPYNAHGTHNPVKGGKVVSDALLSAEYTTGRTWEAASYKESYWEGVKAKVDEEWVGMGFREE</sequence>
<comment type="subcellular location">
    <subcellularLocation>
        <location evidence="12">Cytoplasm</location>
    </subcellularLocation>
</comment>
<evidence type="ECO:0000256" key="8">
    <source>
        <dbReference type="ARBA" id="ARBA00023239"/>
    </source>
</evidence>
<evidence type="ECO:0000256" key="1">
    <source>
        <dbReference type="ARBA" id="ARBA00001936"/>
    </source>
</evidence>
<proteinExistence type="inferred from homology"/>
<evidence type="ECO:0000256" key="2">
    <source>
        <dbReference type="ARBA" id="ARBA00022490"/>
    </source>
</evidence>
<evidence type="ECO:0000256" key="7">
    <source>
        <dbReference type="ARBA" id="ARBA00023211"/>
    </source>
</evidence>
<evidence type="ECO:0000256" key="11">
    <source>
        <dbReference type="ARBA" id="ARBA00072003"/>
    </source>
</evidence>
<dbReference type="Pfam" id="PF20696">
    <property type="entry name" value="UbiD_C"/>
    <property type="match status" value="1"/>
</dbReference>
<evidence type="ECO:0000256" key="6">
    <source>
        <dbReference type="ARBA" id="ARBA00022793"/>
    </source>
</evidence>
<keyword evidence="4" id="KW-0288">FMN</keyword>
<dbReference type="EC" id="4.1.1.102" evidence="10 12"/>
<keyword evidence="7 12" id="KW-0464">Manganese</keyword>
<evidence type="ECO:0000313" key="16">
    <source>
        <dbReference type="EMBL" id="KAF2135233.1"/>
    </source>
</evidence>
<dbReference type="Pfam" id="PF20695">
    <property type="entry name" value="UbiD_N"/>
    <property type="match status" value="1"/>
</dbReference>
<dbReference type="InterPro" id="IPR049381">
    <property type="entry name" value="UbiD-like_C"/>
</dbReference>
<feature type="binding site" evidence="12">
    <location>
        <position position="427"/>
    </location>
    <ligand>
        <name>prenylated FMN</name>
        <dbReference type="ChEBI" id="CHEBI:87746"/>
    </ligand>
</feature>
<comment type="catalytic activity">
    <reaction evidence="12">
        <text>(E)-4-coumarate + H(+) = 4-vinylphenol + CO2</text>
        <dbReference type="Rhea" id="RHEA:33227"/>
        <dbReference type="ChEBI" id="CHEBI:1883"/>
        <dbReference type="ChEBI" id="CHEBI:12876"/>
        <dbReference type="ChEBI" id="CHEBI:15378"/>
        <dbReference type="ChEBI" id="CHEBI:16526"/>
        <dbReference type="EC" id="4.1.1.102"/>
    </reaction>
</comment>
<name>A0A6A6AVL7_9PEZI</name>
<dbReference type="GO" id="GO:0005737">
    <property type="term" value="C:cytoplasm"/>
    <property type="evidence" value="ECO:0007669"/>
    <property type="project" value="UniProtKB-SubCell"/>
</dbReference>
<comment type="function">
    <text evidence="12">Catalyzes the reversible decarboxylation of aromatic carboxylic acids like ferulic acid, p-coumaric acid or cinnamic acid, producing the corresponding vinyl derivatives 4-vinylphenol, 4-vinylguaiacol, and styrene, respectively, which play the role of aroma metabolites.</text>
</comment>
<keyword evidence="2 12" id="KW-0963">Cytoplasm</keyword>
<dbReference type="GO" id="GO:0046872">
    <property type="term" value="F:metal ion binding"/>
    <property type="evidence" value="ECO:0007669"/>
    <property type="project" value="UniProtKB-KW"/>
</dbReference>
<feature type="domain" description="3-octaprenyl-4-hydroxybenzoate carboxy-lyase-like Rift-related" evidence="13">
    <location>
        <begin position="155"/>
        <end position="354"/>
    </location>
</feature>
<organism evidence="16 17">
    <name type="scientific">Aplosporella prunicola CBS 121167</name>
    <dbReference type="NCBI Taxonomy" id="1176127"/>
    <lineage>
        <taxon>Eukaryota</taxon>
        <taxon>Fungi</taxon>
        <taxon>Dikarya</taxon>
        <taxon>Ascomycota</taxon>
        <taxon>Pezizomycotina</taxon>
        <taxon>Dothideomycetes</taxon>
        <taxon>Dothideomycetes incertae sedis</taxon>
        <taxon>Botryosphaeriales</taxon>
        <taxon>Aplosporellaceae</taxon>
        <taxon>Aplosporella</taxon>
    </lineage>
</organism>
<dbReference type="GO" id="GO:0033494">
    <property type="term" value="P:ferulate metabolic process"/>
    <property type="evidence" value="ECO:0007669"/>
    <property type="project" value="UniProtKB-UniRule"/>
</dbReference>
<dbReference type="HAMAP" id="MF_01983">
    <property type="entry name" value="UbiD_FDC"/>
    <property type="match status" value="1"/>
</dbReference>
<evidence type="ECO:0000313" key="17">
    <source>
        <dbReference type="Proteomes" id="UP000799438"/>
    </source>
</evidence>
<evidence type="ECO:0000256" key="12">
    <source>
        <dbReference type="HAMAP-Rule" id="MF_03196"/>
    </source>
</evidence>
<comment type="subunit">
    <text evidence="12">Homodimer. May form higher order oligomers.</text>
</comment>
<dbReference type="InterPro" id="IPR002830">
    <property type="entry name" value="UbiD"/>
</dbReference>
<dbReference type="SUPFAM" id="SSF50475">
    <property type="entry name" value="FMN-binding split barrel"/>
    <property type="match status" value="1"/>
</dbReference>
<dbReference type="Proteomes" id="UP000799438">
    <property type="component" value="Unassembled WGS sequence"/>
</dbReference>
<comment type="similarity">
    <text evidence="12">Belongs to the UbiD family. UbiD-like/FDC subfamily.</text>
</comment>
<comment type="caution">
    <text evidence="12">Lacks conserved residue(s) required for the propagation of feature annotation.</text>
</comment>
<dbReference type="GO" id="GO:0016831">
    <property type="term" value="F:carboxy-lyase activity"/>
    <property type="evidence" value="ECO:0007669"/>
    <property type="project" value="UniProtKB-UniRule"/>
</dbReference>
<keyword evidence="8 12" id="KW-0456">Lyase</keyword>
<keyword evidence="5 12" id="KW-0479">Metal-binding</keyword>
<comment type="catalytic activity">
    <reaction evidence="9 12">
        <text>(E)-cinnamate + H(+) = styrene + CO2</text>
        <dbReference type="Rhea" id="RHEA:46920"/>
        <dbReference type="ChEBI" id="CHEBI:15378"/>
        <dbReference type="ChEBI" id="CHEBI:15669"/>
        <dbReference type="ChEBI" id="CHEBI:16526"/>
        <dbReference type="ChEBI" id="CHEBI:27452"/>
        <dbReference type="EC" id="4.1.1.102"/>
    </reaction>
</comment>
<evidence type="ECO:0000256" key="3">
    <source>
        <dbReference type="ARBA" id="ARBA00022630"/>
    </source>
</evidence>
<evidence type="ECO:0000256" key="9">
    <source>
        <dbReference type="ARBA" id="ARBA00051594"/>
    </source>
</evidence>
<keyword evidence="3" id="KW-0285">Flavoprotein</keyword>
<feature type="active site" description="Proton donor" evidence="12">
    <location>
        <position position="318"/>
    </location>
</feature>
<evidence type="ECO:0000259" key="15">
    <source>
        <dbReference type="Pfam" id="PF20696"/>
    </source>
</evidence>
<dbReference type="InterPro" id="IPR048304">
    <property type="entry name" value="UbiD_Rift_dom"/>
</dbReference>
<dbReference type="InterPro" id="IPR032903">
    <property type="entry name" value="FDC-like"/>
</dbReference>
<comment type="cofactor">
    <cofactor evidence="12">
        <name>prenylated FMN</name>
        <dbReference type="ChEBI" id="CHEBI:87746"/>
    </cofactor>
    <text evidence="12">Binds 1 prenylated FMN per subunit.</text>
</comment>
<dbReference type="OrthoDB" id="4878259at2759"/>
<dbReference type="Gene3D" id="3.40.1670.10">
    <property type="entry name" value="UbiD C-terminal domain-like"/>
    <property type="match status" value="1"/>
</dbReference>
<dbReference type="AlphaFoldDB" id="A0A6A6AVL7"/>
<evidence type="ECO:0000256" key="10">
    <source>
        <dbReference type="ARBA" id="ARBA00066982"/>
    </source>
</evidence>
<feature type="binding site" evidence="12">
    <location>
        <position position="269"/>
    </location>
    <ligand>
        <name>prenylated FMN</name>
        <dbReference type="ChEBI" id="CHEBI:87746"/>
    </ligand>
</feature>
<keyword evidence="6 12" id="KW-0210">Decarboxylase</keyword>
<dbReference type="InterPro" id="IPR049383">
    <property type="entry name" value="UbiD-like_N"/>
</dbReference>
<evidence type="ECO:0000259" key="13">
    <source>
        <dbReference type="Pfam" id="PF01977"/>
    </source>
</evidence>
<feature type="binding site" evidence="12">
    <location>
        <begin position="227"/>
        <end position="228"/>
    </location>
    <ligand>
        <name>prenylated FMN</name>
        <dbReference type="ChEBI" id="CHEBI:87746"/>
    </ligand>
</feature>
<dbReference type="SUPFAM" id="SSF143968">
    <property type="entry name" value="UbiD C-terminal domain-like"/>
    <property type="match status" value="1"/>
</dbReference>
<dbReference type="PANTHER" id="PTHR30108">
    <property type="entry name" value="3-OCTAPRENYL-4-HYDROXYBENZOATE CARBOXY-LYASE-RELATED"/>
    <property type="match status" value="1"/>
</dbReference>
<evidence type="ECO:0000256" key="4">
    <source>
        <dbReference type="ARBA" id="ARBA00022643"/>
    </source>
</evidence>
<feature type="binding site" evidence="12">
    <location>
        <position position="228"/>
    </location>
    <ligand>
        <name>Mn(2+)</name>
        <dbReference type="ChEBI" id="CHEBI:29035"/>
    </ligand>
</feature>
<evidence type="ECO:0000256" key="5">
    <source>
        <dbReference type="ARBA" id="ARBA00022723"/>
    </source>
</evidence>
<dbReference type="EMBL" id="ML995621">
    <property type="protein sequence ID" value="KAF2135233.1"/>
    <property type="molecule type" value="Genomic_DNA"/>
</dbReference>